<dbReference type="AlphaFoldDB" id="A0A5B7J681"/>
<sequence length="121" mass="13637">MTGHVLMHEWAHYRWGVFEEYGHPKDPVYPVSYERDDLTRPTACYRGKLLGDFLTGLVTSVEVSSVRSRQEGRDTILDMENPKSRAQELTMTPRIPAISSLTPAATLPLPSPHSCHTLFSP</sequence>
<gene>
    <name evidence="2" type="primary">Clca4a_1</name>
    <name evidence="2" type="ORF">E2C01_083975</name>
</gene>
<dbReference type="Pfam" id="PF08434">
    <property type="entry name" value="CLCA"/>
    <property type="match status" value="1"/>
</dbReference>
<name>A0A5B7J681_PORTR</name>
<dbReference type="InterPro" id="IPR013642">
    <property type="entry name" value="CLCA_N"/>
</dbReference>
<feature type="domain" description="Calcium-activated chloride channel N-terminal" evidence="1">
    <location>
        <begin position="2"/>
        <end position="47"/>
    </location>
</feature>
<dbReference type="Proteomes" id="UP000324222">
    <property type="component" value="Unassembled WGS sequence"/>
</dbReference>
<protein>
    <submittedName>
        <fullName evidence="2">Calcium-activated chloride channel regulator 4A</fullName>
    </submittedName>
</protein>
<evidence type="ECO:0000259" key="1">
    <source>
        <dbReference type="Pfam" id="PF08434"/>
    </source>
</evidence>
<proteinExistence type="predicted"/>
<evidence type="ECO:0000313" key="2">
    <source>
        <dbReference type="EMBL" id="MPC89047.1"/>
    </source>
</evidence>
<dbReference type="OrthoDB" id="6362217at2759"/>
<reference evidence="2 3" key="1">
    <citation type="submission" date="2019-05" db="EMBL/GenBank/DDBJ databases">
        <title>Another draft genome of Portunus trituberculatus and its Hox gene families provides insights of decapod evolution.</title>
        <authorList>
            <person name="Jeong J.-H."/>
            <person name="Song I."/>
            <person name="Kim S."/>
            <person name="Choi T."/>
            <person name="Kim D."/>
            <person name="Ryu S."/>
            <person name="Kim W."/>
        </authorList>
    </citation>
    <scope>NUCLEOTIDE SEQUENCE [LARGE SCALE GENOMIC DNA]</scope>
    <source>
        <tissue evidence="2">Muscle</tissue>
    </source>
</reference>
<accession>A0A5B7J681</accession>
<dbReference type="EMBL" id="VSRR010079749">
    <property type="protein sequence ID" value="MPC89047.1"/>
    <property type="molecule type" value="Genomic_DNA"/>
</dbReference>
<organism evidence="2 3">
    <name type="scientific">Portunus trituberculatus</name>
    <name type="common">Swimming crab</name>
    <name type="synonym">Neptunus trituberculatus</name>
    <dbReference type="NCBI Taxonomy" id="210409"/>
    <lineage>
        <taxon>Eukaryota</taxon>
        <taxon>Metazoa</taxon>
        <taxon>Ecdysozoa</taxon>
        <taxon>Arthropoda</taxon>
        <taxon>Crustacea</taxon>
        <taxon>Multicrustacea</taxon>
        <taxon>Malacostraca</taxon>
        <taxon>Eumalacostraca</taxon>
        <taxon>Eucarida</taxon>
        <taxon>Decapoda</taxon>
        <taxon>Pleocyemata</taxon>
        <taxon>Brachyura</taxon>
        <taxon>Eubrachyura</taxon>
        <taxon>Portunoidea</taxon>
        <taxon>Portunidae</taxon>
        <taxon>Portuninae</taxon>
        <taxon>Portunus</taxon>
    </lineage>
</organism>
<evidence type="ECO:0000313" key="3">
    <source>
        <dbReference type="Proteomes" id="UP000324222"/>
    </source>
</evidence>
<comment type="caution">
    <text evidence="2">The sequence shown here is derived from an EMBL/GenBank/DDBJ whole genome shotgun (WGS) entry which is preliminary data.</text>
</comment>
<keyword evidence="3" id="KW-1185">Reference proteome</keyword>